<gene>
    <name evidence="1" type="ORF">PBV87_15465</name>
</gene>
<name>A0AA42J1Y5_9FIRM</name>
<dbReference type="RefSeq" id="WP_271012856.1">
    <property type="nucleotide sequence ID" value="NZ_JAQIFT010000057.1"/>
</dbReference>
<accession>A0AA42J1Y5</accession>
<keyword evidence="2" id="KW-1185">Reference proteome</keyword>
<dbReference type="Proteomes" id="UP001169242">
    <property type="component" value="Unassembled WGS sequence"/>
</dbReference>
<dbReference type="EMBL" id="JAQIFT010000057">
    <property type="protein sequence ID" value="MDA3732875.1"/>
    <property type="molecule type" value="Genomic_DNA"/>
</dbReference>
<evidence type="ECO:0000313" key="1">
    <source>
        <dbReference type="EMBL" id="MDA3732875.1"/>
    </source>
</evidence>
<organism evidence="1 2">
    <name type="scientific">Holtiella tumoricola</name>
    <dbReference type="NCBI Taxonomy" id="3018743"/>
    <lineage>
        <taxon>Bacteria</taxon>
        <taxon>Bacillati</taxon>
        <taxon>Bacillota</taxon>
        <taxon>Clostridia</taxon>
        <taxon>Lachnospirales</taxon>
        <taxon>Cellulosilyticaceae</taxon>
        <taxon>Holtiella</taxon>
    </lineage>
</organism>
<reference evidence="1" key="1">
    <citation type="journal article" date="2023" name="Int. J. Syst. Evol. Microbiol.">
        <title>&lt;i&gt;Holtiella tumoricola&lt;/i&gt; gen. nov. sp. nov., isolated from a human clinical sample.</title>
        <authorList>
            <person name="Allen-Vercoe E."/>
            <person name="Daigneault M.C."/>
            <person name="Vancuren S.J."/>
            <person name="Cochrane K."/>
            <person name="O'Neal L.L."/>
            <person name="Sankaranarayanan K."/>
            <person name="Lawson P.A."/>
        </authorList>
    </citation>
    <scope>NUCLEOTIDE SEQUENCE</scope>
    <source>
        <strain evidence="1">CC70A</strain>
    </source>
</reference>
<proteinExistence type="predicted"/>
<sequence length="92" mass="11102">MACNNCGRCNCWHNDERRENEVRGVSRNCRPLVNDINRLIRDIREDTAELDRKFDELEDQGCVRGINSGEDNWDCHWDCWNWCYRHCNNRRG</sequence>
<protein>
    <submittedName>
        <fullName evidence="1">Uncharacterized protein</fullName>
    </submittedName>
</protein>
<evidence type="ECO:0000313" key="2">
    <source>
        <dbReference type="Proteomes" id="UP001169242"/>
    </source>
</evidence>
<comment type="caution">
    <text evidence="1">The sequence shown here is derived from an EMBL/GenBank/DDBJ whole genome shotgun (WGS) entry which is preliminary data.</text>
</comment>
<dbReference type="AlphaFoldDB" id="A0AA42J1Y5"/>